<dbReference type="KEGG" id="nall:PP769_05415"/>
<keyword evidence="3" id="KW-1185">Reference proteome</keyword>
<keyword evidence="1" id="KW-0732">Signal</keyword>
<sequence length="99" mass="10917">MKRISHLFVVVLVFCLLTLSGILAAQAVEHSQHHSQHHQGTHSTLLCTWFCAAGQTLETKQVLVDGPVESFLQIGDWRPITHQVIFVIPPASRAPPSSL</sequence>
<organism evidence="2 3">
    <name type="scientific">Candidatus Nitrospira allomarina</name>
    <dbReference type="NCBI Taxonomy" id="3020900"/>
    <lineage>
        <taxon>Bacteria</taxon>
        <taxon>Pseudomonadati</taxon>
        <taxon>Nitrospirota</taxon>
        <taxon>Nitrospiria</taxon>
        <taxon>Nitrospirales</taxon>
        <taxon>Nitrospiraceae</taxon>
        <taxon>Nitrospira</taxon>
    </lineage>
</organism>
<dbReference type="Proteomes" id="UP001302719">
    <property type="component" value="Chromosome"/>
</dbReference>
<feature type="signal peptide" evidence="1">
    <location>
        <begin position="1"/>
        <end position="27"/>
    </location>
</feature>
<evidence type="ECO:0000313" key="3">
    <source>
        <dbReference type="Proteomes" id="UP001302719"/>
    </source>
</evidence>
<protein>
    <recommendedName>
        <fullName evidence="4">Secreted protein</fullName>
    </recommendedName>
</protein>
<dbReference type="AlphaFoldDB" id="A0AA96JTH2"/>
<evidence type="ECO:0000256" key="1">
    <source>
        <dbReference type="SAM" id="SignalP"/>
    </source>
</evidence>
<dbReference type="RefSeq" id="WP_312645905.1">
    <property type="nucleotide sequence ID" value="NZ_CP116967.1"/>
</dbReference>
<accession>A0AA96JTH2</accession>
<evidence type="ECO:0008006" key="4">
    <source>
        <dbReference type="Google" id="ProtNLM"/>
    </source>
</evidence>
<proteinExistence type="predicted"/>
<feature type="chain" id="PRO_5041741848" description="Secreted protein" evidence="1">
    <location>
        <begin position="28"/>
        <end position="99"/>
    </location>
</feature>
<name>A0AA96JTH2_9BACT</name>
<gene>
    <name evidence="2" type="ORF">PP769_05415</name>
</gene>
<reference evidence="2 3" key="1">
    <citation type="submission" date="2023-01" db="EMBL/GenBank/DDBJ databases">
        <title>Cultivation and genomic characterization of new, ubiquitous marine nitrite-oxidizing bacteria from the Nitrospirales.</title>
        <authorList>
            <person name="Mueller A.J."/>
            <person name="Daebeler A."/>
            <person name="Herbold C.W."/>
            <person name="Kirkegaard R.H."/>
            <person name="Daims H."/>
        </authorList>
    </citation>
    <scope>NUCLEOTIDE SEQUENCE [LARGE SCALE GENOMIC DNA]</scope>
    <source>
        <strain evidence="2 3">VA</strain>
    </source>
</reference>
<dbReference type="EMBL" id="CP116967">
    <property type="protein sequence ID" value="WNM59205.1"/>
    <property type="molecule type" value="Genomic_DNA"/>
</dbReference>
<evidence type="ECO:0000313" key="2">
    <source>
        <dbReference type="EMBL" id="WNM59205.1"/>
    </source>
</evidence>